<sequence>MPKLITDWVKVAESGTTLDGRIIEKSWLLDAAELYSKEKYTAVITLEHYSPEWAGNYGTVEELKSETDGEVVSLFAKLCPNDRLISINRSGQNLFTSIKVHPNFGDSGKAYVYQIGVTDTPASMGTTQLEFRAGRDEEIFQGVQLSQFSFSSESEEQTLLKKLTEWLVFSTSNYKVSEDEDDSMKPEELEKLTTSITSAVADSITTAFKSLKEETPEPPAPKPEPKPEPTAEVTAEAFSAQKEELEKTRTDLDAMTEKFNALEKRLEGTVPPTDPSVENTGGADDSAIEYI</sequence>
<dbReference type="AlphaFoldDB" id="A0A142BB52"/>
<proteinExistence type="predicted"/>
<accession>A0A142BB52</accession>
<evidence type="ECO:0000313" key="3">
    <source>
        <dbReference type="Proteomes" id="UP000071065"/>
    </source>
</evidence>
<dbReference type="PATRIC" id="fig|570277.3.peg.1977"/>
<feature type="compositionally biased region" description="Basic and acidic residues" evidence="1">
    <location>
        <begin position="241"/>
        <end position="267"/>
    </location>
</feature>
<dbReference type="STRING" id="570277.EZMO1_1835"/>
<name>A0A142BB52_9GAMM</name>
<evidence type="ECO:0008006" key="4">
    <source>
        <dbReference type="Google" id="ProtNLM"/>
    </source>
</evidence>
<feature type="region of interest" description="Disordered" evidence="1">
    <location>
        <begin position="210"/>
        <end position="291"/>
    </location>
</feature>
<evidence type="ECO:0000313" key="2">
    <source>
        <dbReference type="EMBL" id="AMO55978.1"/>
    </source>
</evidence>
<dbReference type="RefSeq" id="WP_051789591.1">
    <property type="nucleotide sequence ID" value="NZ_CP013251.1"/>
</dbReference>
<dbReference type="InterPro" id="IPR009228">
    <property type="entry name" value="Capsid_scaffold_GpO"/>
</dbReference>
<dbReference type="Proteomes" id="UP000071065">
    <property type="component" value="Chromosome"/>
</dbReference>
<dbReference type="Pfam" id="PF05929">
    <property type="entry name" value="Phage_GPO"/>
    <property type="match status" value="1"/>
</dbReference>
<organism evidence="2 3">
    <name type="scientific">Endozoicomonas montiporae CL-33</name>
    <dbReference type="NCBI Taxonomy" id="570277"/>
    <lineage>
        <taxon>Bacteria</taxon>
        <taxon>Pseudomonadati</taxon>
        <taxon>Pseudomonadota</taxon>
        <taxon>Gammaproteobacteria</taxon>
        <taxon>Oceanospirillales</taxon>
        <taxon>Endozoicomonadaceae</taxon>
        <taxon>Endozoicomonas</taxon>
    </lineage>
</organism>
<dbReference type="EMBL" id="CP013251">
    <property type="protein sequence ID" value="AMO55978.1"/>
    <property type="molecule type" value="Genomic_DNA"/>
</dbReference>
<protein>
    <recommendedName>
        <fullName evidence="4">Capsid scaffolding protein</fullName>
    </recommendedName>
</protein>
<evidence type="ECO:0000256" key="1">
    <source>
        <dbReference type="SAM" id="MobiDB-lite"/>
    </source>
</evidence>
<gene>
    <name evidence="2" type="ORF">EZMO1_1835</name>
</gene>
<dbReference type="KEGG" id="emp:EZMO1_1835"/>
<dbReference type="OrthoDB" id="5625143at2"/>
<reference evidence="2 3" key="1">
    <citation type="journal article" date="2016" name="Front. Microbiol.">
        <title>Genomic Insight into the Host-Endosymbiont Relationship of Endozoicomonas montiporae CL-33(T) with its Coral Host.</title>
        <authorList>
            <person name="Ding J.-Y."/>
            <person name="Shiu J.-H."/>
            <person name="Chen W.-M."/>
            <person name="Chiang Y.-R."/>
            <person name="Tang S.-L."/>
        </authorList>
    </citation>
    <scope>NUCLEOTIDE SEQUENCE [LARGE SCALE GENOMIC DNA]</scope>
    <source>
        <strain evidence="2 3">CL-33</strain>
    </source>
</reference>